<reference evidence="2 3" key="1">
    <citation type="submission" date="2020-06" db="EMBL/GenBank/DDBJ databases">
        <authorList>
            <person name="Li R."/>
            <person name="Bekaert M."/>
        </authorList>
    </citation>
    <scope>NUCLEOTIDE SEQUENCE [LARGE SCALE GENOMIC DNA]</scope>
    <source>
        <strain evidence="3">wild</strain>
    </source>
</reference>
<dbReference type="OrthoDB" id="410381at2759"/>
<protein>
    <submittedName>
        <fullName evidence="2">Uncharacterized protein</fullName>
    </submittedName>
</protein>
<evidence type="ECO:0000256" key="1">
    <source>
        <dbReference type="SAM" id="MobiDB-lite"/>
    </source>
</evidence>
<evidence type="ECO:0000313" key="3">
    <source>
        <dbReference type="Proteomes" id="UP000507470"/>
    </source>
</evidence>
<gene>
    <name evidence="2" type="ORF">MCOR_50213</name>
</gene>
<organism evidence="2 3">
    <name type="scientific">Mytilus coruscus</name>
    <name type="common">Sea mussel</name>
    <dbReference type="NCBI Taxonomy" id="42192"/>
    <lineage>
        <taxon>Eukaryota</taxon>
        <taxon>Metazoa</taxon>
        <taxon>Spiralia</taxon>
        <taxon>Lophotrochozoa</taxon>
        <taxon>Mollusca</taxon>
        <taxon>Bivalvia</taxon>
        <taxon>Autobranchia</taxon>
        <taxon>Pteriomorphia</taxon>
        <taxon>Mytilida</taxon>
        <taxon>Mytiloidea</taxon>
        <taxon>Mytilidae</taxon>
        <taxon>Mytilinae</taxon>
        <taxon>Mytilus</taxon>
    </lineage>
</organism>
<keyword evidence="3" id="KW-1185">Reference proteome</keyword>
<sequence length="158" mass="17620">MNDIIHKLGHPVGTEVKIAAVTRLKPMFRGKPGLGNGRKTPKTKESEVDNPNKHSKSPAQWKIKVGHLHVCGWTVSNNLLSTKIVEAVDANMFSVCETNLIASDNLHINGYIWKSRNRQHIRRDAQKDLGGVGLLVKQWILNDFNFKVVDASFDSVSV</sequence>
<name>A0A6J8EDN6_MYTCO</name>
<dbReference type="EMBL" id="CACVKT020008797">
    <property type="protein sequence ID" value="CAC5417725.1"/>
    <property type="molecule type" value="Genomic_DNA"/>
</dbReference>
<dbReference type="Proteomes" id="UP000507470">
    <property type="component" value="Unassembled WGS sequence"/>
</dbReference>
<feature type="region of interest" description="Disordered" evidence="1">
    <location>
        <begin position="27"/>
        <end position="58"/>
    </location>
</feature>
<accession>A0A6J8EDN6</accession>
<evidence type="ECO:0000313" key="2">
    <source>
        <dbReference type="EMBL" id="CAC5417725.1"/>
    </source>
</evidence>
<feature type="compositionally biased region" description="Basic and acidic residues" evidence="1">
    <location>
        <begin position="42"/>
        <end position="52"/>
    </location>
</feature>
<proteinExistence type="predicted"/>
<dbReference type="AlphaFoldDB" id="A0A6J8EDN6"/>